<proteinExistence type="predicted"/>
<sequence length="273" mass="30593">MCRAMHREWQASGLGKGWFITCLDLCARSMICLPLAWPTRTLSPVTCYVTLGERSHNAVRANLKVGHGYAGLYPGYAGYGYGLQESSTLFNPSENSVEPDRGGKRHIKPSMRQAKPIKCVRAGLSDIERARNSLNILSCKSYDRIIFPTTHAVPVFCPHQILLHRLTGILFECGTCFRIRLMSSLLLLLPCPSPAHFKLVPPVHKGHSPHVEDTFPSSCQAGNFGIWVVSSKLFFTRKARKLGFITLKLKSTKFQAFKLFKICLHASSLWLFQ</sequence>
<dbReference type="Proteomes" id="UP001218218">
    <property type="component" value="Unassembled WGS sequence"/>
</dbReference>
<dbReference type="AlphaFoldDB" id="A0AAD7AVQ3"/>
<name>A0AAD7AVQ3_9AGAR</name>
<reference evidence="1" key="1">
    <citation type="submission" date="2023-03" db="EMBL/GenBank/DDBJ databases">
        <title>Massive genome expansion in bonnet fungi (Mycena s.s.) driven by repeated elements and novel gene families across ecological guilds.</title>
        <authorList>
            <consortium name="Lawrence Berkeley National Laboratory"/>
            <person name="Harder C.B."/>
            <person name="Miyauchi S."/>
            <person name="Viragh M."/>
            <person name="Kuo A."/>
            <person name="Thoen E."/>
            <person name="Andreopoulos B."/>
            <person name="Lu D."/>
            <person name="Skrede I."/>
            <person name="Drula E."/>
            <person name="Henrissat B."/>
            <person name="Morin E."/>
            <person name="Kohler A."/>
            <person name="Barry K."/>
            <person name="LaButti K."/>
            <person name="Morin E."/>
            <person name="Salamov A."/>
            <person name="Lipzen A."/>
            <person name="Mereny Z."/>
            <person name="Hegedus B."/>
            <person name="Baldrian P."/>
            <person name="Stursova M."/>
            <person name="Weitz H."/>
            <person name="Taylor A."/>
            <person name="Grigoriev I.V."/>
            <person name="Nagy L.G."/>
            <person name="Martin F."/>
            <person name="Kauserud H."/>
        </authorList>
    </citation>
    <scope>NUCLEOTIDE SEQUENCE</scope>
    <source>
        <strain evidence="1">CBHHK002</strain>
    </source>
</reference>
<organism evidence="1 2">
    <name type="scientific">Mycena albidolilacea</name>
    <dbReference type="NCBI Taxonomy" id="1033008"/>
    <lineage>
        <taxon>Eukaryota</taxon>
        <taxon>Fungi</taxon>
        <taxon>Dikarya</taxon>
        <taxon>Basidiomycota</taxon>
        <taxon>Agaricomycotina</taxon>
        <taxon>Agaricomycetes</taxon>
        <taxon>Agaricomycetidae</taxon>
        <taxon>Agaricales</taxon>
        <taxon>Marasmiineae</taxon>
        <taxon>Mycenaceae</taxon>
        <taxon>Mycena</taxon>
    </lineage>
</organism>
<keyword evidence="2" id="KW-1185">Reference proteome</keyword>
<protein>
    <submittedName>
        <fullName evidence="1">Uncharacterized protein</fullName>
    </submittedName>
</protein>
<gene>
    <name evidence="1" type="ORF">DFH08DRAFT_983421</name>
</gene>
<accession>A0AAD7AVQ3</accession>
<dbReference type="EMBL" id="JARIHO010000001">
    <property type="protein sequence ID" value="KAJ7368877.1"/>
    <property type="molecule type" value="Genomic_DNA"/>
</dbReference>
<evidence type="ECO:0000313" key="1">
    <source>
        <dbReference type="EMBL" id="KAJ7368877.1"/>
    </source>
</evidence>
<comment type="caution">
    <text evidence="1">The sequence shown here is derived from an EMBL/GenBank/DDBJ whole genome shotgun (WGS) entry which is preliminary data.</text>
</comment>
<evidence type="ECO:0000313" key="2">
    <source>
        <dbReference type="Proteomes" id="UP001218218"/>
    </source>
</evidence>